<feature type="region of interest" description="Disordered" evidence="1">
    <location>
        <begin position="31"/>
        <end position="55"/>
    </location>
</feature>
<evidence type="ECO:0000256" key="1">
    <source>
        <dbReference type="SAM" id="MobiDB-lite"/>
    </source>
</evidence>
<dbReference type="Proteomes" id="UP001152622">
    <property type="component" value="Chromosome 5"/>
</dbReference>
<keyword evidence="3" id="KW-1185">Reference proteome</keyword>
<accession>A0A9Q1IZJ1</accession>
<name>A0A9Q1IZJ1_SYNKA</name>
<dbReference type="AlphaFoldDB" id="A0A9Q1IZJ1"/>
<evidence type="ECO:0000313" key="3">
    <source>
        <dbReference type="Proteomes" id="UP001152622"/>
    </source>
</evidence>
<protein>
    <submittedName>
        <fullName evidence="2">Uncharacterized protein</fullName>
    </submittedName>
</protein>
<comment type="caution">
    <text evidence="2">The sequence shown here is derived from an EMBL/GenBank/DDBJ whole genome shotgun (WGS) entry which is preliminary data.</text>
</comment>
<evidence type="ECO:0000313" key="2">
    <source>
        <dbReference type="EMBL" id="KAJ8359340.1"/>
    </source>
</evidence>
<dbReference type="OrthoDB" id="9931672at2759"/>
<proteinExistence type="predicted"/>
<gene>
    <name evidence="2" type="ORF">SKAU_G00158650</name>
</gene>
<dbReference type="EMBL" id="JAINUF010000005">
    <property type="protein sequence ID" value="KAJ8359340.1"/>
    <property type="molecule type" value="Genomic_DNA"/>
</dbReference>
<organism evidence="2 3">
    <name type="scientific">Synaphobranchus kaupii</name>
    <name type="common">Kaup's arrowtooth eel</name>
    <dbReference type="NCBI Taxonomy" id="118154"/>
    <lineage>
        <taxon>Eukaryota</taxon>
        <taxon>Metazoa</taxon>
        <taxon>Chordata</taxon>
        <taxon>Craniata</taxon>
        <taxon>Vertebrata</taxon>
        <taxon>Euteleostomi</taxon>
        <taxon>Actinopterygii</taxon>
        <taxon>Neopterygii</taxon>
        <taxon>Teleostei</taxon>
        <taxon>Anguilliformes</taxon>
        <taxon>Synaphobranchidae</taxon>
        <taxon>Synaphobranchus</taxon>
    </lineage>
</organism>
<reference evidence="2" key="1">
    <citation type="journal article" date="2023" name="Science">
        <title>Genome structures resolve the early diversification of teleost fishes.</title>
        <authorList>
            <person name="Parey E."/>
            <person name="Louis A."/>
            <person name="Montfort J."/>
            <person name="Bouchez O."/>
            <person name="Roques C."/>
            <person name="Iampietro C."/>
            <person name="Lluch J."/>
            <person name="Castinel A."/>
            <person name="Donnadieu C."/>
            <person name="Desvignes T."/>
            <person name="Floi Bucao C."/>
            <person name="Jouanno E."/>
            <person name="Wen M."/>
            <person name="Mejri S."/>
            <person name="Dirks R."/>
            <person name="Jansen H."/>
            <person name="Henkel C."/>
            <person name="Chen W.J."/>
            <person name="Zahm M."/>
            <person name="Cabau C."/>
            <person name="Klopp C."/>
            <person name="Thompson A.W."/>
            <person name="Robinson-Rechavi M."/>
            <person name="Braasch I."/>
            <person name="Lecointre G."/>
            <person name="Bobe J."/>
            <person name="Postlethwait J.H."/>
            <person name="Berthelot C."/>
            <person name="Roest Crollius H."/>
            <person name="Guiguen Y."/>
        </authorList>
    </citation>
    <scope>NUCLEOTIDE SEQUENCE</scope>
    <source>
        <strain evidence="2">WJC10195</strain>
    </source>
</reference>
<sequence>MLTWVVFGSSWPRIPGLSIYRNVASEPGACPARTGRNMTRDNEPKLARASSSNSGFQATIPALPVRRALRKAHTPLLSPADSIT</sequence>